<dbReference type="EnsemblPlants" id="Pp3c16_10620V3.1">
    <property type="protein sequence ID" value="Pp3c16_10620V3.1"/>
    <property type="gene ID" value="Pp3c16_10620"/>
</dbReference>
<dbReference type="AlphaFoldDB" id="A0A2K1J802"/>
<name>A0A2K1J802_PHYPA</name>
<dbReference type="EnsemblPlants" id="Pp3c16_10620V3.2">
    <property type="protein sequence ID" value="Pp3c16_10620V3.2"/>
    <property type="gene ID" value="Pp3c16_10620"/>
</dbReference>
<reference evidence="2" key="3">
    <citation type="submission" date="2020-12" db="UniProtKB">
        <authorList>
            <consortium name="EnsemblPlants"/>
        </authorList>
    </citation>
    <scope>IDENTIFICATION</scope>
</reference>
<sequence length="116" mass="13500">MQRGLFQMIKLIVCSDLDQVQSCWGNEDHRTFLEAELNQSSYFGKFQNPSPGVTRSKHYRLFNQCLQLTFEDDRLRSTSPVSTSGRVAAPLQQDRDDEIEQLLKIQLQILHLVEWS</sequence>
<reference evidence="1 3" key="1">
    <citation type="journal article" date="2008" name="Science">
        <title>The Physcomitrella genome reveals evolutionary insights into the conquest of land by plants.</title>
        <authorList>
            <person name="Rensing S."/>
            <person name="Lang D."/>
            <person name="Zimmer A."/>
            <person name="Terry A."/>
            <person name="Salamov A."/>
            <person name="Shapiro H."/>
            <person name="Nishiyama T."/>
            <person name="Perroud P.-F."/>
            <person name="Lindquist E."/>
            <person name="Kamisugi Y."/>
            <person name="Tanahashi T."/>
            <person name="Sakakibara K."/>
            <person name="Fujita T."/>
            <person name="Oishi K."/>
            <person name="Shin-I T."/>
            <person name="Kuroki Y."/>
            <person name="Toyoda A."/>
            <person name="Suzuki Y."/>
            <person name="Hashimoto A."/>
            <person name="Yamaguchi K."/>
            <person name="Sugano A."/>
            <person name="Kohara Y."/>
            <person name="Fujiyama A."/>
            <person name="Anterola A."/>
            <person name="Aoki S."/>
            <person name="Ashton N."/>
            <person name="Barbazuk W.B."/>
            <person name="Barker E."/>
            <person name="Bennetzen J."/>
            <person name="Bezanilla M."/>
            <person name="Blankenship R."/>
            <person name="Cho S.H."/>
            <person name="Dutcher S."/>
            <person name="Estelle M."/>
            <person name="Fawcett J.A."/>
            <person name="Gundlach H."/>
            <person name="Hanada K."/>
            <person name="Heyl A."/>
            <person name="Hicks K.A."/>
            <person name="Hugh J."/>
            <person name="Lohr M."/>
            <person name="Mayer K."/>
            <person name="Melkozernov A."/>
            <person name="Murata T."/>
            <person name="Nelson D."/>
            <person name="Pils B."/>
            <person name="Prigge M."/>
            <person name="Reiss B."/>
            <person name="Renner T."/>
            <person name="Rombauts S."/>
            <person name="Rushton P."/>
            <person name="Sanderfoot A."/>
            <person name="Schween G."/>
            <person name="Shiu S.-H."/>
            <person name="Stueber K."/>
            <person name="Theodoulou F.L."/>
            <person name="Tu H."/>
            <person name="Van de Peer Y."/>
            <person name="Verrier P.J."/>
            <person name="Waters E."/>
            <person name="Wood A."/>
            <person name="Yang L."/>
            <person name="Cove D."/>
            <person name="Cuming A."/>
            <person name="Hasebe M."/>
            <person name="Lucas S."/>
            <person name="Mishler D.B."/>
            <person name="Reski R."/>
            <person name="Grigoriev I."/>
            <person name="Quatrano R.S."/>
            <person name="Boore J.L."/>
        </authorList>
    </citation>
    <scope>NUCLEOTIDE SEQUENCE [LARGE SCALE GENOMIC DNA]</scope>
    <source>
        <strain evidence="2 3">cv. Gransden 2004</strain>
    </source>
</reference>
<dbReference type="EMBL" id="ABEU02000016">
    <property type="protein sequence ID" value="PNR37665.1"/>
    <property type="molecule type" value="Genomic_DNA"/>
</dbReference>
<keyword evidence="3" id="KW-1185">Reference proteome</keyword>
<dbReference type="Gramene" id="Pp3c16_10620V3.1">
    <property type="protein sequence ID" value="Pp3c16_10620V3.1"/>
    <property type="gene ID" value="Pp3c16_10620"/>
</dbReference>
<reference evidence="1 3" key="2">
    <citation type="journal article" date="2018" name="Plant J.">
        <title>The Physcomitrella patens chromosome-scale assembly reveals moss genome structure and evolution.</title>
        <authorList>
            <person name="Lang D."/>
            <person name="Ullrich K.K."/>
            <person name="Murat F."/>
            <person name="Fuchs J."/>
            <person name="Jenkins J."/>
            <person name="Haas F.B."/>
            <person name="Piednoel M."/>
            <person name="Gundlach H."/>
            <person name="Van Bel M."/>
            <person name="Meyberg R."/>
            <person name="Vives C."/>
            <person name="Morata J."/>
            <person name="Symeonidi A."/>
            <person name="Hiss M."/>
            <person name="Muchero W."/>
            <person name="Kamisugi Y."/>
            <person name="Saleh O."/>
            <person name="Blanc G."/>
            <person name="Decker E.L."/>
            <person name="van Gessel N."/>
            <person name="Grimwood J."/>
            <person name="Hayes R.D."/>
            <person name="Graham S.W."/>
            <person name="Gunter L.E."/>
            <person name="McDaniel S.F."/>
            <person name="Hoernstein S.N.W."/>
            <person name="Larsson A."/>
            <person name="Li F.W."/>
            <person name="Perroud P.F."/>
            <person name="Phillips J."/>
            <person name="Ranjan P."/>
            <person name="Rokshar D.S."/>
            <person name="Rothfels C.J."/>
            <person name="Schneider L."/>
            <person name="Shu S."/>
            <person name="Stevenson D.W."/>
            <person name="Thummler F."/>
            <person name="Tillich M."/>
            <person name="Villarreal Aguilar J.C."/>
            <person name="Widiez T."/>
            <person name="Wong G.K."/>
            <person name="Wymore A."/>
            <person name="Zhang Y."/>
            <person name="Zimmer A.D."/>
            <person name="Quatrano R.S."/>
            <person name="Mayer K.F.X."/>
            <person name="Goodstein D."/>
            <person name="Casacuberta J.M."/>
            <person name="Vandepoele K."/>
            <person name="Reski R."/>
            <person name="Cuming A.C."/>
            <person name="Tuskan G.A."/>
            <person name="Maumus F."/>
            <person name="Salse J."/>
            <person name="Schmutz J."/>
            <person name="Rensing S.A."/>
        </authorList>
    </citation>
    <scope>NUCLEOTIDE SEQUENCE [LARGE SCALE GENOMIC DNA]</scope>
    <source>
        <strain evidence="2 3">cv. Gransden 2004</strain>
    </source>
</reference>
<gene>
    <name evidence="2" type="primary">LOC112293514</name>
    <name evidence="1" type="ORF">PHYPA_020774</name>
</gene>
<evidence type="ECO:0000313" key="3">
    <source>
        <dbReference type="Proteomes" id="UP000006727"/>
    </source>
</evidence>
<evidence type="ECO:0000313" key="1">
    <source>
        <dbReference type="EMBL" id="PNR37665.1"/>
    </source>
</evidence>
<organism evidence="1">
    <name type="scientific">Physcomitrium patens</name>
    <name type="common">Spreading-leaved earth moss</name>
    <name type="synonym">Physcomitrella patens</name>
    <dbReference type="NCBI Taxonomy" id="3218"/>
    <lineage>
        <taxon>Eukaryota</taxon>
        <taxon>Viridiplantae</taxon>
        <taxon>Streptophyta</taxon>
        <taxon>Embryophyta</taxon>
        <taxon>Bryophyta</taxon>
        <taxon>Bryophytina</taxon>
        <taxon>Bryopsida</taxon>
        <taxon>Funariidae</taxon>
        <taxon>Funariales</taxon>
        <taxon>Funariaceae</taxon>
        <taxon>Physcomitrium</taxon>
    </lineage>
</organism>
<protein>
    <submittedName>
        <fullName evidence="1 2">Uncharacterized protein</fullName>
    </submittedName>
</protein>
<accession>A0A2K1J802</accession>
<dbReference type="Gramene" id="Pp3c16_10620V3.2">
    <property type="protein sequence ID" value="Pp3c16_10620V3.2"/>
    <property type="gene ID" value="Pp3c16_10620"/>
</dbReference>
<evidence type="ECO:0000313" key="2">
    <source>
        <dbReference type="EnsemblPlants" id="Pp3c16_10620V3.1"/>
    </source>
</evidence>
<proteinExistence type="predicted"/>
<dbReference type="Proteomes" id="UP000006727">
    <property type="component" value="Chromosome 16"/>
</dbReference>